<dbReference type="PANTHER" id="PTHR45820:SF4">
    <property type="entry name" value="ZINC TRANSPORTER 63C, ISOFORM F"/>
    <property type="match status" value="1"/>
</dbReference>
<dbReference type="InterPro" id="IPR027470">
    <property type="entry name" value="Cation_efflux_CTD"/>
</dbReference>
<feature type="transmembrane region" description="Helical" evidence="7">
    <location>
        <begin position="158"/>
        <end position="191"/>
    </location>
</feature>
<accession>A0ABS6EIP3</accession>
<evidence type="ECO:0000313" key="10">
    <source>
        <dbReference type="EMBL" id="MBU5485103.1"/>
    </source>
</evidence>
<keyword evidence="5 7" id="KW-1133">Transmembrane helix</keyword>
<dbReference type="Pfam" id="PF01545">
    <property type="entry name" value="Cation_efflux"/>
    <property type="match status" value="1"/>
</dbReference>
<feature type="domain" description="Cation efflux protein transmembrane" evidence="8">
    <location>
        <begin position="17"/>
        <end position="202"/>
    </location>
</feature>
<feature type="transmembrane region" description="Helical" evidence="7">
    <location>
        <begin position="115"/>
        <end position="138"/>
    </location>
</feature>
<dbReference type="InterPro" id="IPR002524">
    <property type="entry name" value="Cation_efflux"/>
</dbReference>
<evidence type="ECO:0000259" key="8">
    <source>
        <dbReference type="Pfam" id="PF01545"/>
    </source>
</evidence>
<name>A0ABS6EIP3_9CLOT</name>
<dbReference type="PANTHER" id="PTHR45820">
    <property type="entry name" value="FI23527P1"/>
    <property type="match status" value="1"/>
</dbReference>
<evidence type="ECO:0000256" key="6">
    <source>
        <dbReference type="ARBA" id="ARBA00023136"/>
    </source>
</evidence>
<dbReference type="Proteomes" id="UP000726170">
    <property type="component" value="Unassembled WGS sequence"/>
</dbReference>
<keyword evidence="6 7" id="KW-0472">Membrane</keyword>
<keyword evidence="11" id="KW-1185">Reference proteome</keyword>
<dbReference type="Pfam" id="PF16916">
    <property type="entry name" value="ZT_dimer"/>
    <property type="match status" value="1"/>
</dbReference>
<evidence type="ECO:0000313" key="11">
    <source>
        <dbReference type="Proteomes" id="UP000726170"/>
    </source>
</evidence>
<keyword evidence="3 7" id="KW-0812">Transmembrane</keyword>
<feature type="domain" description="Cation efflux protein cytoplasmic" evidence="9">
    <location>
        <begin position="210"/>
        <end position="285"/>
    </location>
</feature>
<comment type="subcellular location">
    <subcellularLocation>
        <location evidence="1">Membrane</location>
        <topology evidence="1">Multi-pass membrane protein</topology>
    </subcellularLocation>
</comment>
<proteinExistence type="inferred from homology"/>
<organism evidence="10 11">
    <name type="scientific">Clostridium mobile</name>
    <dbReference type="NCBI Taxonomy" id="2841512"/>
    <lineage>
        <taxon>Bacteria</taxon>
        <taxon>Bacillati</taxon>
        <taxon>Bacillota</taxon>
        <taxon>Clostridia</taxon>
        <taxon>Eubacteriales</taxon>
        <taxon>Clostridiaceae</taxon>
        <taxon>Clostridium</taxon>
    </lineage>
</organism>
<sequence length="297" mass="33274">MGHDHSHNHNHGGQKNIKVAFLLNLTFTLLEIVGGLWTNSMAILSDALHDLGDSLSLGLAWYLERYSEKGPDEKFSFGYARFSLLAALINSLILVGGSVLILAKSIPRIFQPEDVSPKGMLVFAIIGIIINGIAVIRLKKGTSLNEKVVSWHLMEDVLGWVVIFIASIVLMIVNIPVLDPLLSVLITIYVLYNVVKNLKDILNVFLQGVPKNLSINEIEKEILEKTKVLSVHHTHIWSLEGEKNLLSTHIIVGDEIEREEIISIKNNVRELMKKKGIEHVTIEIDFESQDCEDQFCN</sequence>
<protein>
    <submittedName>
        <fullName evidence="10">Cation diffusion facilitator family transporter</fullName>
    </submittedName>
</protein>
<feature type="transmembrane region" description="Helical" evidence="7">
    <location>
        <begin position="21"/>
        <end position="44"/>
    </location>
</feature>
<gene>
    <name evidence="10" type="ORF">KQI86_12235</name>
</gene>
<dbReference type="InterPro" id="IPR058533">
    <property type="entry name" value="Cation_efflux_TM"/>
</dbReference>
<evidence type="ECO:0000256" key="2">
    <source>
        <dbReference type="ARBA" id="ARBA00008873"/>
    </source>
</evidence>
<evidence type="ECO:0000256" key="7">
    <source>
        <dbReference type="SAM" id="Phobius"/>
    </source>
</evidence>
<reference evidence="10 11" key="1">
    <citation type="submission" date="2021-06" db="EMBL/GenBank/DDBJ databases">
        <authorList>
            <person name="Sun Q."/>
            <person name="Li D."/>
        </authorList>
    </citation>
    <scope>NUCLEOTIDE SEQUENCE [LARGE SCALE GENOMIC DNA]</scope>
    <source>
        <strain evidence="10 11">MSJ-11</strain>
    </source>
</reference>
<evidence type="ECO:0000256" key="5">
    <source>
        <dbReference type="ARBA" id="ARBA00022989"/>
    </source>
</evidence>
<evidence type="ECO:0000256" key="4">
    <source>
        <dbReference type="ARBA" id="ARBA00022833"/>
    </source>
</evidence>
<evidence type="ECO:0000259" key="9">
    <source>
        <dbReference type="Pfam" id="PF16916"/>
    </source>
</evidence>
<evidence type="ECO:0000256" key="1">
    <source>
        <dbReference type="ARBA" id="ARBA00004141"/>
    </source>
</evidence>
<dbReference type="EMBL" id="JAHLQF010000003">
    <property type="protein sequence ID" value="MBU5485103.1"/>
    <property type="molecule type" value="Genomic_DNA"/>
</dbReference>
<feature type="transmembrane region" description="Helical" evidence="7">
    <location>
        <begin position="82"/>
        <end position="103"/>
    </location>
</feature>
<comment type="similarity">
    <text evidence="2">Belongs to the cation diffusion facilitator (CDF) transporter (TC 2.A.4) family. SLC30A subfamily.</text>
</comment>
<comment type="caution">
    <text evidence="10">The sequence shown here is derived from an EMBL/GenBank/DDBJ whole genome shotgun (WGS) entry which is preliminary data.</text>
</comment>
<dbReference type="RefSeq" id="WP_216439675.1">
    <property type="nucleotide sequence ID" value="NZ_JAHLQF010000003.1"/>
</dbReference>
<keyword evidence="4" id="KW-0862">Zinc</keyword>
<evidence type="ECO:0000256" key="3">
    <source>
        <dbReference type="ARBA" id="ARBA00022692"/>
    </source>
</evidence>
<dbReference type="NCBIfam" id="TIGR01297">
    <property type="entry name" value="CDF"/>
    <property type="match status" value="1"/>
</dbReference>